<evidence type="ECO:0000256" key="1">
    <source>
        <dbReference type="SAM" id="SignalP"/>
    </source>
</evidence>
<dbReference type="EMBL" id="CP034015">
    <property type="protein sequence ID" value="AZG73566.1"/>
    <property type="molecule type" value="Genomic_DNA"/>
</dbReference>
<proteinExistence type="predicted"/>
<dbReference type="RefSeq" id="WP_124731112.1">
    <property type="nucleotide sequence ID" value="NZ_CP034015.1"/>
</dbReference>
<protein>
    <submittedName>
        <fullName evidence="2">Uncharacterized protein</fullName>
    </submittedName>
</protein>
<sequence>MFKKNIITIALLTLSSFTANAADMKTKIEIKKAEESIQEAKVKLVSACGNKEVKFNIDWTNYDSYDYKKLRRSQEQIVRFSGALIVKLVENLTEICSQGEYAEMYKSELAKISQINISGHKDQELRDASFKLENEGGTLLMELNASSAYDSKFEKLLKALW</sequence>
<reference evidence="3" key="1">
    <citation type="submission" date="2018-11" db="EMBL/GenBank/DDBJ databases">
        <title>Shewanella sp. M2.</title>
        <authorList>
            <person name="Hwang Y.J."/>
            <person name="Hwang C.Y."/>
        </authorList>
    </citation>
    <scope>NUCLEOTIDE SEQUENCE [LARGE SCALE GENOMIC DNA]</scope>
    <source>
        <strain evidence="3">LMG 19866</strain>
    </source>
</reference>
<dbReference type="KEGG" id="slj:EGC82_12830"/>
<organism evidence="2 3">
    <name type="scientific">Shewanella livingstonensis</name>
    <dbReference type="NCBI Taxonomy" id="150120"/>
    <lineage>
        <taxon>Bacteria</taxon>
        <taxon>Pseudomonadati</taxon>
        <taxon>Pseudomonadota</taxon>
        <taxon>Gammaproteobacteria</taxon>
        <taxon>Alteromonadales</taxon>
        <taxon>Shewanellaceae</taxon>
        <taxon>Shewanella</taxon>
    </lineage>
</organism>
<keyword evidence="1" id="KW-0732">Signal</keyword>
<feature type="chain" id="PRO_5017922893" evidence="1">
    <location>
        <begin position="22"/>
        <end position="161"/>
    </location>
</feature>
<evidence type="ECO:0000313" key="2">
    <source>
        <dbReference type="EMBL" id="AZG73566.1"/>
    </source>
</evidence>
<gene>
    <name evidence="2" type="ORF">EGC82_12830</name>
</gene>
<evidence type="ECO:0000313" key="3">
    <source>
        <dbReference type="Proteomes" id="UP000278035"/>
    </source>
</evidence>
<name>A0A3G8LV96_9GAMM</name>
<dbReference type="AlphaFoldDB" id="A0A3G8LV96"/>
<feature type="signal peptide" evidence="1">
    <location>
        <begin position="1"/>
        <end position="21"/>
    </location>
</feature>
<accession>A0A3G8LV96</accession>
<dbReference type="Proteomes" id="UP000278035">
    <property type="component" value="Chromosome"/>
</dbReference>
<keyword evidence="3" id="KW-1185">Reference proteome</keyword>